<keyword evidence="4" id="KW-1185">Reference proteome</keyword>
<comment type="similarity">
    <text evidence="1">Belongs to the ribosome association toxin RatA family.</text>
</comment>
<dbReference type="SUPFAM" id="SSF55961">
    <property type="entry name" value="Bet v1-like"/>
    <property type="match status" value="1"/>
</dbReference>
<evidence type="ECO:0000256" key="1">
    <source>
        <dbReference type="ARBA" id="ARBA00008918"/>
    </source>
</evidence>
<dbReference type="CDD" id="cd07813">
    <property type="entry name" value="COQ10p_like"/>
    <property type="match status" value="1"/>
</dbReference>
<dbReference type="PANTHER" id="PTHR12901:SF10">
    <property type="entry name" value="COENZYME Q-BINDING PROTEIN COQ10, MITOCHONDRIAL"/>
    <property type="match status" value="1"/>
</dbReference>
<accession>A0ABS8D2C3</accession>
<dbReference type="InterPro" id="IPR023393">
    <property type="entry name" value="START-like_dom_sf"/>
</dbReference>
<feature type="domain" description="Coenzyme Q-binding protein COQ10 START" evidence="2">
    <location>
        <begin position="10"/>
        <end position="134"/>
    </location>
</feature>
<reference evidence="3" key="1">
    <citation type="submission" date="2021-10" db="EMBL/GenBank/DDBJ databases">
        <title>The complete genome sequence of Leeia sp. TBRC 13508.</title>
        <authorList>
            <person name="Charoenyingcharoen P."/>
            <person name="Yukphan P."/>
        </authorList>
    </citation>
    <scope>NUCLEOTIDE SEQUENCE</scope>
    <source>
        <strain evidence="3">TBRC 13508</strain>
    </source>
</reference>
<dbReference type="RefSeq" id="WP_227177587.1">
    <property type="nucleotide sequence ID" value="NZ_JAJBZT010000001.1"/>
</dbReference>
<name>A0ABS8D2C3_9NEIS</name>
<comment type="caution">
    <text evidence="3">The sequence shown here is derived from an EMBL/GenBank/DDBJ whole genome shotgun (WGS) entry which is preliminary data.</text>
</comment>
<proteinExistence type="inferred from homology"/>
<dbReference type="Pfam" id="PF03364">
    <property type="entry name" value="Polyketide_cyc"/>
    <property type="match status" value="1"/>
</dbReference>
<evidence type="ECO:0000313" key="3">
    <source>
        <dbReference type="EMBL" id="MCB6182126.1"/>
    </source>
</evidence>
<dbReference type="Proteomes" id="UP001165395">
    <property type="component" value="Unassembled WGS sequence"/>
</dbReference>
<gene>
    <name evidence="3" type="ORF">LIN78_00965</name>
</gene>
<dbReference type="InterPro" id="IPR005031">
    <property type="entry name" value="COQ10_START"/>
</dbReference>
<protein>
    <submittedName>
        <fullName evidence="3">Type II toxin-antitoxin system RatA family toxin</fullName>
    </submittedName>
</protein>
<evidence type="ECO:0000259" key="2">
    <source>
        <dbReference type="Pfam" id="PF03364"/>
    </source>
</evidence>
<dbReference type="Gene3D" id="3.30.530.20">
    <property type="match status" value="1"/>
</dbReference>
<sequence>MIKVEQSVLVEHTAEQMYRLVEQIEEYPNFLPWCSGSSVTSRSNEETVGTLHMNYHGVKSHFTTQNKKIPFQKIDMALLDGQFKTLSGSWFFTPLGEDACKVELKLQYQFSSTILEKLIGPVFNRISHNLVEAFVERADSIYKANQ</sequence>
<organism evidence="3 4">
    <name type="scientific">Leeia speluncae</name>
    <dbReference type="NCBI Taxonomy" id="2884804"/>
    <lineage>
        <taxon>Bacteria</taxon>
        <taxon>Pseudomonadati</taxon>
        <taxon>Pseudomonadota</taxon>
        <taxon>Betaproteobacteria</taxon>
        <taxon>Neisseriales</taxon>
        <taxon>Leeiaceae</taxon>
        <taxon>Leeia</taxon>
    </lineage>
</organism>
<evidence type="ECO:0000313" key="4">
    <source>
        <dbReference type="Proteomes" id="UP001165395"/>
    </source>
</evidence>
<dbReference type="InterPro" id="IPR044996">
    <property type="entry name" value="COQ10-like"/>
</dbReference>
<dbReference type="PANTHER" id="PTHR12901">
    <property type="entry name" value="SPERM PROTEIN HOMOLOG"/>
    <property type="match status" value="1"/>
</dbReference>
<dbReference type="EMBL" id="JAJBZT010000001">
    <property type="protein sequence ID" value="MCB6182126.1"/>
    <property type="molecule type" value="Genomic_DNA"/>
</dbReference>